<dbReference type="InParanoid" id="A0A5C7EJU9"/>
<evidence type="ECO:0000256" key="3">
    <source>
        <dbReference type="ARBA" id="ARBA00023139"/>
    </source>
</evidence>
<comment type="subunit">
    <text evidence="6">Part of the Bam complex.</text>
</comment>
<dbReference type="GO" id="GO:0051205">
    <property type="term" value="P:protein insertion into membrane"/>
    <property type="evidence" value="ECO:0007669"/>
    <property type="project" value="UniProtKB-UniRule"/>
</dbReference>
<dbReference type="SUPFAM" id="SSF48452">
    <property type="entry name" value="TPR-like"/>
    <property type="match status" value="1"/>
</dbReference>
<dbReference type="Proteomes" id="UP000321201">
    <property type="component" value="Unassembled WGS sequence"/>
</dbReference>
<dbReference type="FunCoup" id="A0A5C7EJU9">
    <property type="interactions" value="107"/>
</dbReference>
<feature type="transmembrane region" description="Helical" evidence="8">
    <location>
        <begin position="17"/>
        <end position="36"/>
    </location>
</feature>
<accession>A0A5C7EJU9</accession>
<dbReference type="PROSITE" id="PS50005">
    <property type="entry name" value="TPR"/>
    <property type="match status" value="1"/>
</dbReference>
<comment type="similarity">
    <text evidence="6">Belongs to the BamD family.</text>
</comment>
<dbReference type="GO" id="GO:1990063">
    <property type="term" value="C:Bam protein complex"/>
    <property type="evidence" value="ECO:0007669"/>
    <property type="project" value="TreeGrafter"/>
</dbReference>
<name>A0A5C7EJU9_9PROT</name>
<evidence type="ECO:0000256" key="8">
    <source>
        <dbReference type="SAM" id="Phobius"/>
    </source>
</evidence>
<sequence>MTNSVLSTDAKCLGWRFAHLAAIAALSLSLFGCGLLPTDEDPTRDWSASRLYSEAKAELNDGNYQNAIKLYEKLEARYPYGRYALQAQLEIAYAYYKDGETASAISAADRFIKLHPNHPNVDYAYYLKGLANFQSDLGIFSTLGGDDFSDRDPKAAREAFEAFKELVTRFPQSRYTPDAQARMSYLVNALASHEVHVARYYMRRGAFVAAVNRAKYVLENYPQAPALEEALAIMVRAYDAMGMPKLRDDARRVLEKNFPNSVHLAGGPPRRPWWKLW</sequence>
<dbReference type="NCBIfam" id="TIGR03302">
    <property type="entry name" value="OM_YfiO"/>
    <property type="match status" value="1"/>
</dbReference>
<dbReference type="GO" id="GO:0043165">
    <property type="term" value="P:Gram-negative-bacterium-type cell outer membrane assembly"/>
    <property type="evidence" value="ECO:0007669"/>
    <property type="project" value="UniProtKB-UniRule"/>
</dbReference>
<feature type="domain" description="Outer membrane lipoprotein BamD-like" evidence="9">
    <location>
        <begin position="46"/>
        <end position="250"/>
    </location>
</feature>
<gene>
    <name evidence="6" type="primary">bamD</name>
    <name evidence="10" type="ORF">FR698_09115</name>
</gene>
<dbReference type="InterPro" id="IPR017689">
    <property type="entry name" value="BamD"/>
</dbReference>
<keyword evidence="8" id="KW-0812">Transmembrane</keyword>
<feature type="repeat" description="TPR" evidence="7">
    <location>
        <begin position="85"/>
        <end position="118"/>
    </location>
</feature>
<keyword evidence="8" id="KW-1133">Transmembrane helix</keyword>
<dbReference type="HAMAP" id="MF_00922">
    <property type="entry name" value="OM_assembly_BamD"/>
    <property type="match status" value="1"/>
</dbReference>
<evidence type="ECO:0000259" key="9">
    <source>
        <dbReference type="Pfam" id="PF13525"/>
    </source>
</evidence>
<evidence type="ECO:0000313" key="10">
    <source>
        <dbReference type="EMBL" id="TXF11717.1"/>
    </source>
</evidence>
<evidence type="ECO:0000256" key="2">
    <source>
        <dbReference type="ARBA" id="ARBA00023136"/>
    </source>
</evidence>
<dbReference type="PANTHER" id="PTHR37423">
    <property type="entry name" value="SOLUBLE LYTIC MUREIN TRANSGLYCOSYLASE-RELATED"/>
    <property type="match status" value="1"/>
</dbReference>
<dbReference type="AlphaFoldDB" id="A0A5C7EJU9"/>
<protein>
    <recommendedName>
        <fullName evidence="6">Outer membrane protein assembly factor BamD</fullName>
    </recommendedName>
</protein>
<keyword evidence="3" id="KW-0564">Palmitate</keyword>
<keyword evidence="2 6" id="KW-0472">Membrane</keyword>
<evidence type="ECO:0000256" key="5">
    <source>
        <dbReference type="ARBA" id="ARBA00023288"/>
    </source>
</evidence>
<evidence type="ECO:0000256" key="4">
    <source>
        <dbReference type="ARBA" id="ARBA00023237"/>
    </source>
</evidence>
<comment type="caution">
    <text evidence="10">The sequence shown here is derived from an EMBL/GenBank/DDBJ whole genome shotgun (WGS) entry which is preliminary data.</text>
</comment>
<dbReference type="Gene3D" id="1.25.40.10">
    <property type="entry name" value="Tetratricopeptide repeat domain"/>
    <property type="match status" value="1"/>
</dbReference>
<dbReference type="EMBL" id="VPFL01000011">
    <property type="protein sequence ID" value="TXF11717.1"/>
    <property type="molecule type" value="Genomic_DNA"/>
</dbReference>
<evidence type="ECO:0000256" key="1">
    <source>
        <dbReference type="ARBA" id="ARBA00022729"/>
    </source>
</evidence>
<reference evidence="10 11" key="1">
    <citation type="submission" date="2019-08" db="EMBL/GenBank/DDBJ databases">
        <title>Pelomicrobium methylotrophicum gen. nov., sp. nov. a moderately thermophilic, facultatively anaerobic, lithoautotrophic and methylotrophic bacterium isolated from a terrestrial mud volcano.</title>
        <authorList>
            <person name="Slobodkina G.B."/>
            <person name="Merkel A.Y."/>
            <person name="Slobodkin A.I."/>
        </authorList>
    </citation>
    <scope>NUCLEOTIDE SEQUENCE [LARGE SCALE GENOMIC DNA]</scope>
    <source>
        <strain evidence="10 11">SM250</strain>
    </source>
</reference>
<keyword evidence="1 6" id="KW-0732">Signal</keyword>
<organism evidence="10 11">
    <name type="scientific">Pelomicrobium methylotrophicum</name>
    <dbReference type="NCBI Taxonomy" id="2602750"/>
    <lineage>
        <taxon>Bacteria</taxon>
        <taxon>Pseudomonadati</taxon>
        <taxon>Pseudomonadota</taxon>
        <taxon>Hydrogenophilia</taxon>
        <taxon>Hydrogenophilia incertae sedis</taxon>
        <taxon>Pelomicrobium</taxon>
    </lineage>
</organism>
<evidence type="ECO:0000256" key="7">
    <source>
        <dbReference type="PROSITE-ProRule" id="PRU00339"/>
    </source>
</evidence>
<proteinExistence type="inferred from homology"/>
<dbReference type="InterPro" id="IPR011990">
    <property type="entry name" value="TPR-like_helical_dom_sf"/>
</dbReference>
<evidence type="ECO:0000256" key="6">
    <source>
        <dbReference type="HAMAP-Rule" id="MF_00922"/>
    </source>
</evidence>
<keyword evidence="7" id="KW-0802">TPR repeat</keyword>
<dbReference type="Pfam" id="PF13525">
    <property type="entry name" value="YfiO"/>
    <property type="match status" value="1"/>
</dbReference>
<dbReference type="RefSeq" id="WP_147799888.1">
    <property type="nucleotide sequence ID" value="NZ_VPFL01000011.1"/>
</dbReference>
<dbReference type="PANTHER" id="PTHR37423:SF1">
    <property type="entry name" value="OUTER MEMBRANE PROTEIN ASSEMBLY FACTOR BAMD"/>
    <property type="match status" value="1"/>
</dbReference>
<evidence type="ECO:0000313" key="11">
    <source>
        <dbReference type="Proteomes" id="UP000321201"/>
    </source>
</evidence>
<dbReference type="InterPro" id="IPR019734">
    <property type="entry name" value="TPR_rpt"/>
</dbReference>
<keyword evidence="11" id="KW-1185">Reference proteome</keyword>
<keyword evidence="5" id="KW-0449">Lipoprotein</keyword>
<comment type="function">
    <text evidence="6">Part of the outer membrane protein assembly complex, which is involved in assembly and insertion of beta-barrel proteins into the outer membrane.</text>
</comment>
<comment type="subcellular location">
    <subcellularLocation>
        <location evidence="6">Cell outer membrane</location>
    </subcellularLocation>
</comment>
<dbReference type="CDD" id="cd15830">
    <property type="entry name" value="BamD"/>
    <property type="match status" value="1"/>
</dbReference>
<dbReference type="OrthoDB" id="9779191at2"/>
<keyword evidence="4 6" id="KW-0998">Cell outer membrane</keyword>
<dbReference type="InterPro" id="IPR039565">
    <property type="entry name" value="BamD-like"/>
</dbReference>